<proteinExistence type="predicted"/>
<dbReference type="EMBL" id="JASDAP010000003">
    <property type="protein sequence ID" value="KAK1905803.1"/>
    <property type="molecule type" value="Genomic_DNA"/>
</dbReference>
<evidence type="ECO:0000313" key="2">
    <source>
        <dbReference type="EMBL" id="KAK1905803.1"/>
    </source>
</evidence>
<reference evidence="2" key="1">
    <citation type="submission" date="2023-04" db="EMBL/GenBank/DDBJ databases">
        <title>Chromosome-level genome of Chaenocephalus aceratus.</title>
        <authorList>
            <person name="Park H."/>
        </authorList>
    </citation>
    <scope>NUCLEOTIDE SEQUENCE</scope>
    <source>
        <strain evidence="2">DE</strain>
        <tissue evidence="2">Muscle</tissue>
    </source>
</reference>
<protein>
    <submittedName>
        <fullName evidence="2">Uncharacterized protein</fullName>
    </submittedName>
</protein>
<evidence type="ECO:0000256" key="1">
    <source>
        <dbReference type="SAM" id="MobiDB-lite"/>
    </source>
</evidence>
<sequence length="72" mass="7609">MLALSRCPAAFRSLRCSALSLGATTMSSQPSTTARPPSLRTQAALFHQSEAKASPDTNKPSSGKDIFDCLHS</sequence>
<comment type="caution">
    <text evidence="2">The sequence shown here is derived from an EMBL/GenBank/DDBJ whole genome shotgun (WGS) entry which is preliminary data.</text>
</comment>
<name>A0AAD9CQC1_DISEL</name>
<gene>
    <name evidence="2" type="ORF">KUDE01_012982</name>
</gene>
<keyword evidence="3" id="KW-1185">Reference proteome</keyword>
<dbReference type="AlphaFoldDB" id="A0AAD9CQC1"/>
<organism evidence="2 3">
    <name type="scientific">Dissostichus eleginoides</name>
    <name type="common">Patagonian toothfish</name>
    <name type="synonym">Dissostichus amissus</name>
    <dbReference type="NCBI Taxonomy" id="100907"/>
    <lineage>
        <taxon>Eukaryota</taxon>
        <taxon>Metazoa</taxon>
        <taxon>Chordata</taxon>
        <taxon>Craniata</taxon>
        <taxon>Vertebrata</taxon>
        <taxon>Euteleostomi</taxon>
        <taxon>Actinopterygii</taxon>
        <taxon>Neopterygii</taxon>
        <taxon>Teleostei</taxon>
        <taxon>Neoteleostei</taxon>
        <taxon>Acanthomorphata</taxon>
        <taxon>Eupercaria</taxon>
        <taxon>Perciformes</taxon>
        <taxon>Notothenioidei</taxon>
        <taxon>Nototheniidae</taxon>
        <taxon>Dissostichus</taxon>
    </lineage>
</organism>
<feature type="region of interest" description="Disordered" evidence="1">
    <location>
        <begin position="49"/>
        <end position="72"/>
    </location>
</feature>
<accession>A0AAD9CQC1</accession>
<evidence type="ECO:0000313" key="3">
    <source>
        <dbReference type="Proteomes" id="UP001228049"/>
    </source>
</evidence>
<dbReference type="Proteomes" id="UP001228049">
    <property type="component" value="Unassembled WGS sequence"/>
</dbReference>